<evidence type="ECO:0000256" key="9">
    <source>
        <dbReference type="RuleBase" id="RU003357"/>
    </source>
</evidence>
<evidence type="ECO:0000256" key="8">
    <source>
        <dbReference type="PROSITE-ProRule" id="PRU01360"/>
    </source>
</evidence>
<keyword evidence="5 9" id="KW-0798">TonB box</keyword>
<dbReference type="InterPro" id="IPR037066">
    <property type="entry name" value="Plug_dom_sf"/>
</dbReference>
<dbReference type="NCBIfam" id="TIGR04056">
    <property type="entry name" value="OMP_RagA_SusC"/>
    <property type="match status" value="1"/>
</dbReference>
<evidence type="ECO:0000256" key="1">
    <source>
        <dbReference type="ARBA" id="ARBA00004571"/>
    </source>
</evidence>
<feature type="domain" description="TonB-dependent receptor plug" evidence="12">
    <location>
        <begin position="135"/>
        <end position="258"/>
    </location>
</feature>
<keyword evidence="4 8" id="KW-0812">Transmembrane</keyword>
<accession>A0A1V9FG82</accession>
<evidence type="ECO:0000256" key="7">
    <source>
        <dbReference type="ARBA" id="ARBA00023237"/>
    </source>
</evidence>
<dbReference type="RefSeq" id="WP_165760356.1">
    <property type="nucleotide sequence ID" value="NZ_LWBP01000195.1"/>
</dbReference>
<comment type="subcellular location">
    <subcellularLocation>
        <location evidence="1 8">Cell outer membrane</location>
        <topology evidence="1 8">Multi-pass membrane protein</topology>
    </subcellularLocation>
</comment>
<keyword evidence="14" id="KW-1185">Reference proteome</keyword>
<dbReference type="NCBIfam" id="TIGR04057">
    <property type="entry name" value="SusC_RagA_signa"/>
    <property type="match status" value="1"/>
</dbReference>
<evidence type="ECO:0000256" key="6">
    <source>
        <dbReference type="ARBA" id="ARBA00023136"/>
    </source>
</evidence>
<keyword evidence="7 8" id="KW-0998">Cell outer membrane</keyword>
<sequence length="1087" mass="119520">MNKLIKYKWLSVLLAALVFQAEVLAQTPVTIKGRVTDKVKGQAIDGVTVVEVNEKDRQINGANTDANGNYTIRVSNTANRLRFSFIGFESKTEAIGERSAINVQLVRDTGQSMSDVVVLARRNDQVSNGFGNTSRRDLIGAVSSVKGEVLEHQPATSIDQMLQGRAAGVQIVTNSGDPGAGVDIRIRGAGSISGGNEPLYIIDGVPIISTPFDNSANGQNSARINPIADINPSDIERFDILKDANAAAIYGARAANGVIIITTKRGKKGRTDITLNSQFSMQEAPPSIPVLSGSEYKVMRLEALQNAGNINPSSPELQPLVDDPSYSAYQYYQNNTDWMKALKQTGFAQVHNLSVSGGGEAMRYNFSTSYTDRKGSFINTGNKRFTTRFNLDYKVSDKLRFSANISFARSKVNNHANYGQGTVYFLGHVRSSALPIYDIDVNGDPLPNYFSLPGVHGGMDNPVAFANTVGNDAYSTNLKPNIRAELDIIKGLKYISNASLDYIGENGNTYFPPEATGLIWNDRSFNRVDTRDYERMQMILDNLLTYSRNLTPNLKGNFVLGNTFNTFNSSQLIASAYASASGNLRTLGTTGGNRQLSSSRTTETIVSVFAKADLIYNDRYGFNFTVRRDGSSKFGGDHKYANFPSIGGYWRASSEPFLAKLPFLTDLKFRASWGQLGNSGIPNYAYISQFVAGGNYMGNNGVSQRNPALNSLRWETSESTNLGMDLDLFKSRIVVTLDLYEKLTKDLLFNLPVPSSSGVVGGWNLSNTNASILTNLGNISNRGVELDVMVNAIRARKAGDFEWTMSFNVGRNINKVTSLPGGTLRLTENYANFGSQVKEGDALGTYYGLVFKGVYATDGDAVVRDAKGNTVYELDGLNPRKMRLLSETGDTLKGGDAIYEDFNNDGIINDQDRVLIGNANPDFFGGFSNEFRYKNFGFKFFIQFQYGNDVINGMRYYLERMMTPDNQAITTMKRWRKQGDVTGMPRALNNDQRNSQGSTRWIEDGSYARLKFVTLNYTFPKTWVQKIKLKGVDAFFTANDLFALTSYTGADPEISISSFGNNPALIGVDRGLTPRSRGFTLGINARF</sequence>
<dbReference type="InterPro" id="IPR000531">
    <property type="entry name" value="Beta-barrel_TonB"/>
</dbReference>
<dbReference type="EMBL" id="LWBP01000195">
    <property type="protein sequence ID" value="OQP57373.1"/>
    <property type="molecule type" value="Genomic_DNA"/>
</dbReference>
<protein>
    <recommendedName>
        <fullName evidence="15">SusC/RagA family TonB-linked outer membrane protein</fullName>
    </recommendedName>
</protein>
<keyword evidence="10" id="KW-0732">Signal</keyword>
<evidence type="ECO:0000313" key="14">
    <source>
        <dbReference type="Proteomes" id="UP000192276"/>
    </source>
</evidence>
<evidence type="ECO:0000256" key="4">
    <source>
        <dbReference type="ARBA" id="ARBA00022692"/>
    </source>
</evidence>
<dbReference type="Pfam" id="PF00593">
    <property type="entry name" value="TonB_dep_Rec_b-barrel"/>
    <property type="match status" value="1"/>
</dbReference>
<evidence type="ECO:0000256" key="10">
    <source>
        <dbReference type="SAM" id="SignalP"/>
    </source>
</evidence>
<feature type="signal peptide" evidence="10">
    <location>
        <begin position="1"/>
        <end position="25"/>
    </location>
</feature>
<dbReference type="AlphaFoldDB" id="A0A1V9FG82"/>
<dbReference type="SUPFAM" id="SSF56935">
    <property type="entry name" value="Porins"/>
    <property type="match status" value="1"/>
</dbReference>
<dbReference type="PROSITE" id="PS52016">
    <property type="entry name" value="TONB_DEPENDENT_REC_3"/>
    <property type="match status" value="1"/>
</dbReference>
<dbReference type="Pfam" id="PF13715">
    <property type="entry name" value="CarbopepD_reg_2"/>
    <property type="match status" value="1"/>
</dbReference>
<organism evidence="13 14">
    <name type="scientific">Niastella populi</name>
    <dbReference type="NCBI Taxonomy" id="550983"/>
    <lineage>
        <taxon>Bacteria</taxon>
        <taxon>Pseudomonadati</taxon>
        <taxon>Bacteroidota</taxon>
        <taxon>Chitinophagia</taxon>
        <taxon>Chitinophagales</taxon>
        <taxon>Chitinophagaceae</taxon>
        <taxon>Niastella</taxon>
    </lineage>
</organism>
<dbReference type="Proteomes" id="UP000192276">
    <property type="component" value="Unassembled WGS sequence"/>
</dbReference>
<dbReference type="InterPro" id="IPR012910">
    <property type="entry name" value="Plug_dom"/>
</dbReference>
<evidence type="ECO:0000256" key="3">
    <source>
        <dbReference type="ARBA" id="ARBA00022452"/>
    </source>
</evidence>
<dbReference type="InterPro" id="IPR039426">
    <property type="entry name" value="TonB-dep_rcpt-like"/>
</dbReference>
<evidence type="ECO:0000259" key="11">
    <source>
        <dbReference type="Pfam" id="PF00593"/>
    </source>
</evidence>
<dbReference type="GO" id="GO:0009279">
    <property type="term" value="C:cell outer membrane"/>
    <property type="evidence" value="ECO:0007669"/>
    <property type="project" value="UniProtKB-SubCell"/>
</dbReference>
<keyword evidence="2 8" id="KW-0813">Transport</keyword>
<dbReference type="Gene3D" id="2.40.170.20">
    <property type="entry name" value="TonB-dependent receptor, beta-barrel domain"/>
    <property type="match status" value="1"/>
</dbReference>
<evidence type="ECO:0000259" key="12">
    <source>
        <dbReference type="Pfam" id="PF07715"/>
    </source>
</evidence>
<dbReference type="Pfam" id="PF07715">
    <property type="entry name" value="Plug"/>
    <property type="match status" value="1"/>
</dbReference>
<gene>
    <name evidence="13" type="ORF">A4R26_25105</name>
</gene>
<evidence type="ECO:0000256" key="2">
    <source>
        <dbReference type="ARBA" id="ARBA00022448"/>
    </source>
</evidence>
<name>A0A1V9FG82_9BACT</name>
<evidence type="ECO:0000313" key="13">
    <source>
        <dbReference type="EMBL" id="OQP57373.1"/>
    </source>
</evidence>
<evidence type="ECO:0008006" key="15">
    <source>
        <dbReference type="Google" id="ProtNLM"/>
    </source>
</evidence>
<dbReference type="InterPro" id="IPR036942">
    <property type="entry name" value="Beta-barrel_TonB_sf"/>
</dbReference>
<keyword evidence="3 8" id="KW-1134">Transmembrane beta strand</keyword>
<feature type="domain" description="TonB-dependent receptor-like beta-barrel" evidence="11">
    <location>
        <begin position="449"/>
        <end position="870"/>
    </location>
</feature>
<feature type="chain" id="PRO_5012483916" description="SusC/RagA family TonB-linked outer membrane protein" evidence="10">
    <location>
        <begin position="26"/>
        <end position="1087"/>
    </location>
</feature>
<evidence type="ECO:0000256" key="5">
    <source>
        <dbReference type="ARBA" id="ARBA00023077"/>
    </source>
</evidence>
<dbReference type="InterPro" id="IPR008969">
    <property type="entry name" value="CarboxyPept-like_regulatory"/>
</dbReference>
<dbReference type="STRING" id="550983.A4R26_25105"/>
<dbReference type="Gene3D" id="2.170.130.10">
    <property type="entry name" value="TonB-dependent receptor, plug domain"/>
    <property type="match status" value="1"/>
</dbReference>
<dbReference type="Gene3D" id="2.60.40.1120">
    <property type="entry name" value="Carboxypeptidase-like, regulatory domain"/>
    <property type="match status" value="1"/>
</dbReference>
<keyword evidence="6 8" id="KW-0472">Membrane</keyword>
<comment type="caution">
    <text evidence="13">The sequence shown here is derived from an EMBL/GenBank/DDBJ whole genome shotgun (WGS) entry which is preliminary data.</text>
</comment>
<proteinExistence type="inferred from homology"/>
<dbReference type="SUPFAM" id="SSF49464">
    <property type="entry name" value="Carboxypeptidase regulatory domain-like"/>
    <property type="match status" value="1"/>
</dbReference>
<dbReference type="InterPro" id="IPR023996">
    <property type="entry name" value="TonB-dep_OMP_SusC/RagA"/>
</dbReference>
<comment type="similarity">
    <text evidence="8 9">Belongs to the TonB-dependent receptor family.</text>
</comment>
<reference evidence="14" key="1">
    <citation type="submission" date="2016-04" db="EMBL/GenBank/DDBJ databases">
        <authorList>
            <person name="Chen L."/>
            <person name="Zhuang W."/>
            <person name="Wang G."/>
        </authorList>
    </citation>
    <scope>NUCLEOTIDE SEQUENCE [LARGE SCALE GENOMIC DNA]</scope>
    <source>
        <strain evidence="14">208</strain>
    </source>
</reference>
<dbReference type="InterPro" id="IPR023997">
    <property type="entry name" value="TonB-dep_OMP_SusC/RagA_CS"/>
</dbReference>